<evidence type="ECO:0000259" key="6">
    <source>
        <dbReference type="PROSITE" id="PS00028"/>
    </source>
</evidence>
<dbReference type="SUPFAM" id="SSF81383">
    <property type="entry name" value="F-box domain"/>
    <property type="match status" value="1"/>
</dbReference>
<keyword evidence="3" id="KW-0949">S-adenosyl-L-methionine</keyword>
<proteinExistence type="inferred from homology"/>
<reference evidence="7" key="1">
    <citation type="submission" date="2021-01" db="EMBL/GenBank/DDBJ databases">
        <authorList>
            <person name="Kaushik A."/>
        </authorList>
    </citation>
    <scope>NUCLEOTIDE SEQUENCE</scope>
    <source>
        <strain evidence="7">AG4-RS23</strain>
    </source>
</reference>
<dbReference type="SUPFAM" id="SSF53335">
    <property type="entry name" value="S-adenosyl-L-methionine-dependent methyltransferases"/>
    <property type="match status" value="1"/>
</dbReference>
<dbReference type="EMBL" id="CAJMWY010004208">
    <property type="protein sequence ID" value="CAE6523835.1"/>
    <property type="molecule type" value="Genomic_DNA"/>
</dbReference>
<evidence type="ECO:0000256" key="1">
    <source>
        <dbReference type="ARBA" id="ARBA00005179"/>
    </source>
</evidence>
<evidence type="ECO:0000256" key="3">
    <source>
        <dbReference type="ARBA" id="ARBA00022691"/>
    </source>
</evidence>
<comment type="caution">
    <text evidence="7">The sequence shown here is derived from an EMBL/GenBank/DDBJ whole genome shotgun (WGS) entry which is preliminary data.</text>
</comment>
<feature type="region of interest" description="Disordered" evidence="5">
    <location>
        <begin position="1"/>
        <end position="43"/>
    </location>
</feature>
<feature type="region of interest" description="Disordered" evidence="5">
    <location>
        <begin position="184"/>
        <end position="215"/>
    </location>
</feature>
<feature type="compositionally biased region" description="Basic and acidic residues" evidence="5">
    <location>
        <begin position="14"/>
        <end position="27"/>
    </location>
</feature>
<sequence length="998" mass="109996">MSGKRRHSASSSGEHGRNESPIGDRVESTFQNEKLPRTSEVTAPRSLVCSLPPTCAPPRHPTALGSLRELEEHYKKYHTHTCQEGNCRNEPGGAKIFPDARMLELHQTEYHDELARIKNEKGESIFACFLESCPKKFRTPKGRRLHLIDAHGYPKLFFFAVTKHGVGGLLARYGEGATLIRKQWKPRPENTSGAKDTGDSDEDSKSIPETDNDAGDQSVALFETKASISQSSSAATPQPREDLDELASSMKSLSLVPTSIRFGRGARRAGFIRRGPGRGGTGRFAEFKTVSRQRAAATMVKWLLRFKTGKSRSVGCHSSGVEVLPVEAHSQPGPAPIPARAFEAIPASAKNDAVISPSATSAHRPEGGQRSCTAINDLPEELFIRILLCDDETEKGPNLPLLASWTCSRWREVVLNTPTLWSTICLSVYGAGLPEVLLRSGGCGIHFILDPTSAESILFPRDVAGLLSILEPYYCRIKSLNLVLPDQDCVETALSQLCGAVPNLRSLELSLPYDPCSGMQVFAPALAPDIAASFGVVGCGSGEKLQVLKLQAVNFPWYDDAFSHLTTLHLASMCTEETMIVWEQFAETLMRNSSTLEELSLDQCDFCIEDEDEAVSFPVITLPRLKYLHLRLVDPDLIATFLSHASMPALETLELEFEPDDQCDVFRALFPSTSTCPEKEPAKSLSRVRSLAIQGGAYQADLFCEIIGRMPDLERLMLGGCIVTAAIIRTLSLPRVARKLTDMWLELCENYCAFDLQRLARARCGGVRVHEIGSAGRAPVVISKLEALSTSELVGDAASVKALQRTHLDDSLYSLDPDELQFFQANTSLTDPLTIEQHILGIQQRRSRYPPTPASDTSFLRLKVTRYPIYAHVLEYGRAQPGAIFLEMACCFGNDARKAALDGYPVENIVATDLRRDFWDLGFKLFKDDHTTFPVPFLEGDVFSSQLLDLESPRSTERPHLADLKSLTELLGHVSIIHASAFFHLFSEGKFTQLTITT</sequence>
<feature type="region of interest" description="Disordered" evidence="5">
    <location>
        <begin position="227"/>
        <end position="246"/>
    </location>
</feature>
<comment type="pathway">
    <text evidence="1">Secondary metabolite biosynthesis.</text>
</comment>
<dbReference type="InterPro" id="IPR013087">
    <property type="entry name" value="Znf_C2H2_type"/>
</dbReference>
<feature type="compositionally biased region" description="Polar residues" evidence="5">
    <location>
        <begin position="227"/>
        <end position="236"/>
    </location>
</feature>
<dbReference type="SUPFAM" id="SSF52047">
    <property type="entry name" value="RNI-like"/>
    <property type="match status" value="1"/>
</dbReference>
<dbReference type="PANTHER" id="PTHR35897:SF1">
    <property type="entry name" value="METHYLTRANSFERASE AUSD"/>
    <property type="match status" value="1"/>
</dbReference>
<feature type="domain" description="C2H2-type" evidence="6">
    <location>
        <begin position="128"/>
        <end position="151"/>
    </location>
</feature>
<dbReference type="GO" id="GO:0016740">
    <property type="term" value="F:transferase activity"/>
    <property type="evidence" value="ECO:0007669"/>
    <property type="project" value="UniProtKB-KW"/>
</dbReference>
<dbReference type="InterPro" id="IPR029063">
    <property type="entry name" value="SAM-dependent_MTases_sf"/>
</dbReference>
<comment type="similarity">
    <text evidence="4">Belongs to the class I-like SAM-binding methyltransferase superfamily.</text>
</comment>
<evidence type="ECO:0000256" key="2">
    <source>
        <dbReference type="ARBA" id="ARBA00022679"/>
    </source>
</evidence>
<keyword evidence="2" id="KW-0808">Transferase</keyword>
<gene>
    <name evidence="7" type="ORF">RDB_LOCUS160771</name>
</gene>
<dbReference type="SMART" id="SM00355">
    <property type="entry name" value="ZnF_C2H2"/>
    <property type="match status" value="2"/>
</dbReference>
<dbReference type="InterPro" id="IPR036047">
    <property type="entry name" value="F-box-like_dom_sf"/>
</dbReference>
<dbReference type="InterPro" id="IPR032675">
    <property type="entry name" value="LRR_dom_sf"/>
</dbReference>
<dbReference type="InterPro" id="IPR051654">
    <property type="entry name" value="Meroterpenoid_MTases"/>
</dbReference>
<accession>A0A8H3HMY6</accession>
<evidence type="ECO:0000313" key="7">
    <source>
        <dbReference type="EMBL" id="CAE6523835.1"/>
    </source>
</evidence>
<organism evidence="7 8">
    <name type="scientific">Rhizoctonia solani</name>
    <dbReference type="NCBI Taxonomy" id="456999"/>
    <lineage>
        <taxon>Eukaryota</taxon>
        <taxon>Fungi</taxon>
        <taxon>Dikarya</taxon>
        <taxon>Basidiomycota</taxon>
        <taxon>Agaricomycotina</taxon>
        <taxon>Agaricomycetes</taxon>
        <taxon>Cantharellales</taxon>
        <taxon>Ceratobasidiaceae</taxon>
        <taxon>Rhizoctonia</taxon>
    </lineage>
</organism>
<evidence type="ECO:0000256" key="4">
    <source>
        <dbReference type="ARBA" id="ARBA00038314"/>
    </source>
</evidence>
<dbReference type="OrthoDB" id="3224988at2759"/>
<evidence type="ECO:0000313" key="8">
    <source>
        <dbReference type="Proteomes" id="UP000663861"/>
    </source>
</evidence>
<dbReference type="AlphaFoldDB" id="A0A8H3HMY6"/>
<dbReference type="Gene3D" id="3.80.10.10">
    <property type="entry name" value="Ribonuclease Inhibitor"/>
    <property type="match status" value="1"/>
</dbReference>
<dbReference type="PANTHER" id="PTHR35897">
    <property type="entry name" value="METHYLTRANSFERASE AUSD"/>
    <property type="match status" value="1"/>
</dbReference>
<name>A0A8H3HMY6_9AGAM</name>
<protein>
    <recommendedName>
        <fullName evidence="6">C2H2-type domain-containing protein</fullName>
    </recommendedName>
</protein>
<dbReference type="Proteomes" id="UP000663861">
    <property type="component" value="Unassembled WGS sequence"/>
</dbReference>
<evidence type="ECO:0000256" key="5">
    <source>
        <dbReference type="SAM" id="MobiDB-lite"/>
    </source>
</evidence>
<dbReference type="PROSITE" id="PS00028">
    <property type="entry name" value="ZINC_FINGER_C2H2_1"/>
    <property type="match status" value="1"/>
</dbReference>